<gene>
    <name evidence="2" type="ORF">E2C01_026931</name>
</gene>
<sequence>MKHYRAEPASQPATDTPPLTLLPLPATASGTPHPSLQVAAAPQTSAQSCDWRRRSQVFCKVSLIGGDEVVVFRQVSVITACEAP</sequence>
<name>A0A5B7EK57_PORTR</name>
<feature type="compositionally biased region" description="Low complexity" evidence="1">
    <location>
        <begin position="12"/>
        <end position="28"/>
    </location>
</feature>
<protein>
    <submittedName>
        <fullName evidence="2">Uncharacterized protein</fullName>
    </submittedName>
</protein>
<proteinExistence type="predicted"/>
<comment type="caution">
    <text evidence="2">The sequence shown here is derived from an EMBL/GenBank/DDBJ whole genome shotgun (WGS) entry which is preliminary data.</text>
</comment>
<feature type="region of interest" description="Disordered" evidence="1">
    <location>
        <begin position="1"/>
        <end position="36"/>
    </location>
</feature>
<keyword evidence="3" id="KW-1185">Reference proteome</keyword>
<evidence type="ECO:0000256" key="1">
    <source>
        <dbReference type="SAM" id="MobiDB-lite"/>
    </source>
</evidence>
<dbReference type="EMBL" id="VSRR010002863">
    <property type="protein sequence ID" value="MPC33576.1"/>
    <property type="molecule type" value="Genomic_DNA"/>
</dbReference>
<evidence type="ECO:0000313" key="2">
    <source>
        <dbReference type="EMBL" id="MPC33576.1"/>
    </source>
</evidence>
<organism evidence="2 3">
    <name type="scientific">Portunus trituberculatus</name>
    <name type="common">Swimming crab</name>
    <name type="synonym">Neptunus trituberculatus</name>
    <dbReference type="NCBI Taxonomy" id="210409"/>
    <lineage>
        <taxon>Eukaryota</taxon>
        <taxon>Metazoa</taxon>
        <taxon>Ecdysozoa</taxon>
        <taxon>Arthropoda</taxon>
        <taxon>Crustacea</taxon>
        <taxon>Multicrustacea</taxon>
        <taxon>Malacostraca</taxon>
        <taxon>Eumalacostraca</taxon>
        <taxon>Eucarida</taxon>
        <taxon>Decapoda</taxon>
        <taxon>Pleocyemata</taxon>
        <taxon>Brachyura</taxon>
        <taxon>Eubrachyura</taxon>
        <taxon>Portunoidea</taxon>
        <taxon>Portunidae</taxon>
        <taxon>Portuninae</taxon>
        <taxon>Portunus</taxon>
    </lineage>
</organism>
<dbReference type="AlphaFoldDB" id="A0A5B7EK57"/>
<accession>A0A5B7EK57</accession>
<reference evidence="2 3" key="1">
    <citation type="submission" date="2019-05" db="EMBL/GenBank/DDBJ databases">
        <title>Another draft genome of Portunus trituberculatus and its Hox gene families provides insights of decapod evolution.</title>
        <authorList>
            <person name="Jeong J.-H."/>
            <person name="Song I."/>
            <person name="Kim S."/>
            <person name="Choi T."/>
            <person name="Kim D."/>
            <person name="Ryu S."/>
            <person name="Kim W."/>
        </authorList>
    </citation>
    <scope>NUCLEOTIDE SEQUENCE [LARGE SCALE GENOMIC DNA]</scope>
    <source>
        <tissue evidence="2">Muscle</tissue>
    </source>
</reference>
<dbReference type="Proteomes" id="UP000324222">
    <property type="component" value="Unassembled WGS sequence"/>
</dbReference>
<evidence type="ECO:0000313" key="3">
    <source>
        <dbReference type="Proteomes" id="UP000324222"/>
    </source>
</evidence>